<keyword evidence="6 18" id="KW-0812">Transmembrane</keyword>
<dbReference type="AlphaFoldDB" id="A0AAF1BKZ6"/>
<keyword evidence="8" id="KW-0498">Mitosis</keyword>
<dbReference type="SUPFAM" id="SSF57850">
    <property type="entry name" value="RING/U-box"/>
    <property type="match status" value="1"/>
</dbReference>
<keyword evidence="9 18" id="KW-1133">Transmembrane helix</keyword>
<evidence type="ECO:0000256" key="18">
    <source>
        <dbReference type="SAM" id="Phobius"/>
    </source>
</evidence>
<keyword evidence="16" id="KW-0479">Metal-binding</keyword>
<evidence type="ECO:0000256" key="9">
    <source>
        <dbReference type="ARBA" id="ARBA00022989"/>
    </source>
</evidence>
<proteinExistence type="inferred from homology"/>
<dbReference type="GO" id="GO:0008270">
    <property type="term" value="F:zinc ion binding"/>
    <property type="evidence" value="ECO:0007669"/>
    <property type="project" value="UniProtKB-KW"/>
</dbReference>
<dbReference type="InterPro" id="IPR001841">
    <property type="entry name" value="Znf_RING"/>
</dbReference>
<dbReference type="InterPro" id="IPR001594">
    <property type="entry name" value="Palmitoyltrfase_DHHC"/>
</dbReference>
<dbReference type="GO" id="GO:0051301">
    <property type="term" value="P:cell division"/>
    <property type="evidence" value="ECO:0007669"/>
    <property type="project" value="UniProtKB-KW"/>
</dbReference>
<evidence type="ECO:0000256" key="2">
    <source>
        <dbReference type="ARBA" id="ARBA00010104"/>
    </source>
</evidence>
<evidence type="ECO:0000256" key="15">
    <source>
        <dbReference type="PROSITE-ProRule" id="PRU00023"/>
    </source>
</evidence>
<dbReference type="RefSeq" id="XP_062630533.1">
    <property type="nucleotide sequence ID" value="XM_062774549.1"/>
</dbReference>
<evidence type="ECO:0000313" key="21">
    <source>
        <dbReference type="Proteomes" id="UP000827549"/>
    </source>
</evidence>
<feature type="transmembrane region" description="Helical" evidence="18">
    <location>
        <begin position="571"/>
        <end position="592"/>
    </location>
</feature>
<dbReference type="Pfam" id="PF01529">
    <property type="entry name" value="DHHC"/>
    <property type="match status" value="1"/>
</dbReference>
<dbReference type="InterPro" id="IPR024991">
    <property type="entry name" value="RING-H2_APC11"/>
</dbReference>
<feature type="transmembrane region" description="Helical" evidence="18">
    <location>
        <begin position="508"/>
        <end position="529"/>
    </location>
</feature>
<keyword evidence="8" id="KW-0131">Cell cycle</keyword>
<evidence type="ECO:0000256" key="16">
    <source>
        <dbReference type="PROSITE-ProRule" id="PRU00175"/>
    </source>
</evidence>
<dbReference type="InterPro" id="IPR013083">
    <property type="entry name" value="Znf_RING/FYVE/PHD"/>
</dbReference>
<dbReference type="PANTHER" id="PTHR24161">
    <property type="entry name" value="ANK_REP_REGION DOMAIN-CONTAINING PROTEIN-RELATED"/>
    <property type="match status" value="1"/>
</dbReference>
<dbReference type="Pfam" id="PF12861">
    <property type="entry name" value="zf-ANAPC11"/>
    <property type="match status" value="1"/>
</dbReference>
<evidence type="ECO:0000313" key="20">
    <source>
        <dbReference type="EMBL" id="WOO84507.1"/>
    </source>
</evidence>
<dbReference type="PANTHER" id="PTHR24161:SF85">
    <property type="entry name" value="PALMITOYLTRANSFERASE HIP14"/>
    <property type="match status" value="1"/>
</dbReference>
<dbReference type="GO" id="GO:0016020">
    <property type="term" value="C:membrane"/>
    <property type="evidence" value="ECO:0007669"/>
    <property type="project" value="UniProtKB-SubCell"/>
</dbReference>
<keyword evidence="11 18" id="KW-0472">Membrane</keyword>
<feature type="domain" description="RING-type" evidence="19">
    <location>
        <begin position="50"/>
        <end position="77"/>
    </location>
</feature>
<dbReference type="GO" id="GO:0097602">
    <property type="term" value="F:cullin family protein binding"/>
    <property type="evidence" value="ECO:0007669"/>
    <property type="project" value="InterPro"/>
</dbReference>
<dbReference type="InterPro" id="IPR036770">
    <property type="entry name" value="Ankyrin_rpt-contain_sf"/>
</dbReference>
<evidence type="ECO:0000259" key="19">
    <source>
        <dbReference type="PROSITE" id="PS50089"/>
    </source>
</evidence>
<feature type="repeat" description="ANK" evidence="15">
    <location>
        <begin position="375"/>
        <end position="407"/>
    </location>
</feature>
<evidence type="ECO:0000256" key="3">
    <source>
        <dbReference type="ARBA" id="ARBA00012210"/>
    </source>
</evidence>
<evidence type="ECO:0000256" key="7">
    <source>
        <dbReference type="ARBA" id="ARBA00022737"/>
    </source>
</evidence>
<dbReference type="GO" id="GO:0061630">
    <property type="term" value="F:ubiquitin protein ligase activity"/>
    <property type="evidence" value="ECO:0007669"/>
    <property type="project" value="InterPro"/>
</dbReference>
<dbReference type="SMART" id="SM00248">
    <property type="entry name" value="ANK"/>
    <property type="match status" value="5"/>
</dbReference>
<keyword evidence="21" id="KW-1185">Reference proteome</keyword>
<comment type="similarity">
    <text evidence="2">Belongs to the DHHC palmitoyltransferase family. AKR/ZDHHC17 subfamily.</text>
</comment>
<evidence type="ECO:0000256" key="4">
    <source>
        <dbReference type="ARBA" id="ARBA00013928"/>
    </source>
</evidence>
<dbReference type="PROSITE" id="PS50297">
    <property type="entry name" value="ANK_REP_REGION"/>
    <property type="match status" value="4"/>
</dbReference>
<accession>A0AAF1BKZ6</accession>
<evidence type="ECO:0000256" key="17">
    <source>
        <dbReference type="SAM" id="MobiDB-lite"/>
    </source>
</evidence>
<dbReference type="PROSITE" id="PS50216">
    <property type="entry name" value="DHHC"/>
    <property type="match status" value="1"/>
</dbReference>
<evidence type="ECO:0000256" key="13">
    <source>
        <dbReference type="ARBA" id="ARBA00023288"/>
    </source>
</evidence>
<feature type="compositionally biased region" description="Low complexity" evidence="17">
    <location>
        <begin position="122"/>
        <end position="135"/>
    </location>
</feature>
<dbReference type="Gene3D" id="1.25.40.20">
    <property type="entry name" value="Ankyrin repeat-containing domain"/>
    <property type="match status" value="2"/>
</dbReference>
<feature type="transmembrane region" description="Helical" evidence="18">
    <location>
        <begin position="669"/>
        <end position="692"/>
    </location>
</feature>
<feature type="repeat" description="ANK" evidence="15">
    <location>
        <begin position="309"/>
        <end position="341"/>
    </location>
</feature>
<dbReference type="GO" id="GO:0019706">
    <property type="term" value="F:protein-cysteine S-palmitoyltransferase activity"/>
    <property type="evidence" value="ECO:0007669"/>
    <property type="project" value="UniProtKB-EC"/>
</dbReference>
<keyword evidence="12" id="KW-0564">Palmitate</keyword>
<feature type="region of interest" description="Disordered" evidence="17">
    <location>
        <begin position="177"/>
        <end position="231"/>
    </location>
</feature>
<dbReference type="EC" id="2.3.1.225" evidence="3"/>
<dbReference type="GeneID" id="87811196"/>
<reference evidence="20" key="1">
    <citation type="submission" date="2023-10" db="EMBL/GenBank/DDBJ databases">
        <authorList>
            <person name="Noh H."/>
        </authorList>
    </citation>
    <scope>NUCLEOTIDE SEQUENCE</scope>
    <source>
        <strain evidence="20">DUCC4014</strain>
    </source>
</reference>
<keyword evidence="16" id="KW-0862">Zinc</keyword>
<dbReference type="PROSITE" id="PS50088">
    <property type="entry name" value="ANK_REPEAT"/>
    <property type="match status" value="4"/>
</dbReference>
<dbReference type="Gene3D" id="3.30.40.10">
    <property type="entry name" value="Zinc/RING finger domain, C3HC4 (zinc finger)"/>
    <property type="match status" value="1"/>
</dbReference>
<keyword evidence="16" id="KW-0863">Zinc-finger</keyword>
<keyword evidence="13" id="KW-0449">Lipoprotein</keyword>
<feature type="transmembrane region" description="Helical" evidence="18">
    <location>
        <begin position="541"/>
        <end position="559"/>
    </location>
</feature>
<evidence type="ECO:0000256" key="10">
    <source>
        <dbReference type="ARBA" id="ARBA00023043"/>
    </source>
</evidence>
<feature type="compositionally biased region" description="Pro residues" evidence="17">
    <location>
        <begin position="209"/>
        <end position="219"/>
    </location>
</feature>
<feature type="transmembrane region" description="Helical" evidence="18">
    <location>
        <begin position="724"/>
        <end position="745"/>
    </location>
</feature>
<comment type="subcellular location">
    <subcellularLocation>
        <location evidence="1">Membrane</location>
        <topology evidence="1">Multi-pass membrane protein</topology>
    </subcellularLocation>
</comment>
<keyword evidence="5" id="KW-0132">Cell division</keyword>
<keyword evidence="10 15" id="KW-0040">ANK repeat</keyword>
<comment type="catalytic activity">
    <reaction evidence="14">
        <text>L-cysteinyl-[protein] + hexadecanoyl-CoA = S-hexadecanoyl-L-cysteinyl-[protein] + CoA</text>
        <dbReference type="Rhea" id="RHEA:36683"/>
        <dbReference type="Rhea" id="RHEA-COMP:10131"/>
        <dbReference type="Rhea" id="RHEA-COMP:11032"/>
        <dbReference type="ChEBI" id="CHEBI:29950"/>
        <dbReference type="ChEBI" id="CHEBI:57287"/>
        <dbReference type="ChEBI" id="CHEBI:57379"/>
        <dbReference type="ChEBI" id="CHEBI:74151"/>
        <dbReference type="EC" id="2.3.1.225"/>
    </reaction>
</comment>
<dbReference type="GO" id="GO:0031145">
    <property type="term" value="P:anaphase-promoting complex-dependent catabolic process"/>
    <property type="evidence" value="ECO:0007669"/>
    <property type="project" value="InterPro"/>
</dbReference>
<evidence type="ECO:0000256" key="1">
    <source>
        <dbReference type="ARBA" id="ARBA00004141"/>
    </source>
</evidence>
<dbReference type="GO" id="GO:0005680">
    <property type="term" value="C:anaphase-promoting complex"/>
    <property type="evidence" value="ECO:0007669"/>
    <property type="project" value="InterPro"/>
</dbReference>
<dbReference type="SUPFAM" id="SSF48403">
    <property type="entry name" value="Ankyrin repeat"/>
    <property type="match status" value="1"/>
</dbReference>
<gene>
    <name evidence="20" type="primary">AKR1</name>
    <name evidence="20" type="ORF">LOC62_06G008026</name>
</gene>
<feature type="repeat" description="ANK" evidence="15">
    <location>
        <begin position="408"/>
        <end position="440"/>
    </location>
</feature>
<feature type="transmembrane region" description="Helical" evidence="18">
    <location>
        <begin position="485"/>
        <end position="502"/>
    </location>
</feature>
<protein>
    <recommendedName>
        <fullName evidence="4">Anaphase-promoting complex subunit 11</fullName>
        <ecNumber evidence="3">2.3.1.225</ecNumber>
    </recommendedName>
</protein>
<evidence type="ECO:0000256" key="14">
    <source>
        <dbReference type="ARBA" id="ARBA00048048"/>
    </source>
</evidence>
<evidence type="ECO:0000256" key="5">
    <source>
        <dbReference type="ARBA" id="ARBA00022618"/>
    </source>
</evidence>
<evidence type="ECO:0000256" key="11">
    <source>
        <dbReference type="ARBA" id="ARBA00023136"/>
    </source>
</evidence>
<evidence type="ECO:0000256" key="12">
    <source>
        <dbReference type="ARBA" id="ARBA00023139"/>
    </source>
</evidence>
<organism evidence="20 21">
    <name type="scientific">Vanrija pseudolonga</name>
    <dbReference type="NCBI Taxonomy" id="143232"/>
    <lineage>
        <taxon>Eukaryota</taxon>
        <taxon>Fungi</taxon>
        <taxon>Dikarya</taxon>
        <taxon>Basidiomycota</taxon>
        <taxon>Agaricomycotina</taxon>
        <taxon>Tremellomycetes</taxon>
        <taxon>Trichosporonales</taxon>
        <taxon>Trichosporonaceae</taxon>
        <taxon>Vanrija</taxon>
    </lineage>
</organism>
<dbReference type="PROSITE" id="PS50089">
    <property type="entry name" value="ZF_RING_2"/>
    <property type="match status" value="1"/>
</dbReference>
<dbReference type="Pfam" id="PF12796">
    <property type="entry name" value="Ank_2"/>
    <property type="match status" value="2"/>
</dbReference>
<sequence>MKLTIKAYRPVAVWKWDTSTEPHKPYHFAERGYDQDEDDDDDDDVCVWGECTHVFHMHCLLKWIDTESSKQQCPLDRRPWVTADRKPDQLPTTVSGAPMASVAPGPMPRREDSDDEGEVVEAAEGAEVGEAVAAGEDVEIDPERAKSPPPSAFGCSISSISLHHSLSITTTDCTTHLAMPPKKNKKGKAAAGTSTPPESVPLIITTNATPPPDSPPQLPDDPLSEPRSSNDVGLETMHEEVRPTIHTLAQRGDVAALDALLASDASLDVSARDEQDVTPLHWASINAHIAACRWLIDHGADVDAIGGELRATPLQWAARNGHLYVVHLLMSRGADPNIHDAQGFNTLHLVTHSSAVMPLLYILQQPVAVDEKDSDGHTALMWAAYQGDGLSVELLLMHGASVQTRDHAGLSPLHWAVVKGSLPCIKHLIEAGADLEAKEEQRKTPRDMAVELKSTAPLERALEEAVRTPDGRPIQARFGDRNTSVLVFVLPTFVLLAVFLTLKQFDWYIGIPLAVAEFFGMQLSIVRLLKHKPAHDRITASPYFAGIITGSLIWVFYTWATRLVRGAPGHLFSQVAFFFSFVGCATSFYKAITTDPGYVPKPENDGETKEAIELLTDEGRLNGTNFCIFCMVRKPLRSKHCRSCDRCVGRFDHHCPWIWNCVGYNNHRFFLLFVLFLISGVIFFDRLTISYIQESAPAYEAPEIPGFTICDISETLCRGTKYDAFAVAVAFWATLQLTWTSILAISQLWQVTRQMTTFEVSNLGRFGYMGGKGGTSLRDQSGALRAAGVQFRPMAEPDAEGASTPAGHVHGPQCKHGHGHGHGHNHRCGVLGRFCSGLGKVITGPLFQLLGLDFFTKGKGASGLAKAGKEQNPFDLGLVRNCMDFWSGVSGVDYVQLYDVPPEGWAAYRRKLAAGGVKKSNGYVAVAREEV</sequence>
<keyword evidence="7" id="KW-0677">Repeat</keyword>
<dbReference type="Proteomes" id="UP000827549">
    <property type="component" value="Chromosome 6"/>
</dbReference>
<dbReference type="InterPro" id="IPR002110">
    <property type="entry name" value="Ankyrin_rpt"/>
</dbReference>
<feature type="region of interest" description="Disordered" evidence="17">
    <location>
        <begin position="82"/>
        <end position="152"/>
    </location>
</feature>
<dbReference type="EMBL" id="CP086719">
    <property type="protein sequence ID" value="WOO84507.1"/>
    <property type="molecule type" value="Genomic_DNA"/>
</dbReference>
<evidence type="ECO:0000256" key="6">
    <source>
        <dbReference type="ARBA" id="ARBA00022692"/>
    </source>
</evidence>
<feature type="repeat" description="ANK" evidence="15">
    <location>
        <begin position="275"/>
        <end position="307"/>
    </location>
</feature>
<evidence type="ECO:0000256" key="8">
    <source>
        <dbReference type="ARBA" id="ARBA00022776"/>
    </source>
</evidence>
<name>A0AAF1BKZ6_9TREE</name>